<reference evidence="8 9" key="1">
    <citation type="submission" date="2021-03" db="EMBL/GenBank/DDBJ databases">
        <title>Fibrella sp. HMF5405 genome sequencing and assembly.</title>
        <authorList>
            <person name="Kang H."/>
            <person name="Kim H."/>
            <person name="Bae S."/>
            <person name="Joh K."/>
        </authorList>
    </citation>
    <scope>NUCLEOTIDE SEQUENCE [LARGE SCALE GENOMIC DNA]</scope>
    <source>
        <strain evidence="8 9">HMF5405</strain>
    </source>
</reference>
<feature type="transmembrane region" description="Helical" evidence="7">
    <location>
        <begin position="66"/>
        <end position="87"/>
    </location>
</feature>
<evidence type="ECO:0000256" key="4">
    <source>
        <dbReference type="ARBA" id="ARBA00022692"/>
    </source>
</evidence>
<dbReference type="CDD" id="cd06853">
    <property type="entry name" value="GT_WecA_like"/>
    <property type="match status" value="1"/>
</dbReference>
<feature type="transmembrane region" description="Helical" evidence="7">
    <location>
        <begin position="23"/>
        <end position="45"/>
    </location>
</feature>
<evidence type="ECO:0000313" key="8">
    <source>
        <dbReference type="EMBL" id="MBO0948733.1"/>
    </source>
</evidence>
<feature type="transmembrane region" description="Helical" evidence="7">
    <location>
        <begin position="347"/>
        <end position="364"/>
    </location>
</feature>
<name>A0ABS3JH53_9BACT</name>
<evidence type="ECO:0000256" key="2">
    <source>
        <dbReference type="ARBA" id="ARBA00022475"/>
    </source>
</evidence>
<evidence type="ECO:0000256" key="3">
    <source>
        <dbReference type="ARBA" id="ARBA00022679"/>
    </source>
</evidence>
<dbReference type="PROSITE" id="PS01348">
    <property type="entry name" value="MRAY_2"/>
    <property type="match status" value="1"/>
</dbReference>
<accession>A0ABS3JH53</accession>
<dbReference type="Pfam" id="PF00953">
    <property type="entry name" value="Glycos_transf_4"/>
    <property type="match status" value="1"/>
</dbReference>
<comment type="subcellular location">
    <subcellularLocation>
        <location evidence="1">Cell membrane</location>
        <topology evidence="1">Multi-pass membrane protein</topology>
    </subcellularLocation>
</comment>
<feature type="transmembrane region" description="Helical" evidence="7">
    <location>
        <begin position="146"/>
        <end position="172"/>
    </location>
</feature>
<feature type="transmembrane region" description="Helical" evidence="7">
    <location>
        <begin position="93"/>
        <end position="113"/>
    </location>
</feature>
<proteinExistence type="predicted"/>
<evidence type="ECO:0000256" key="5">
    <source>
        <dbReference type="ARBA" id="ARBA00022989"/>
    </source>
</evidence>
<evidence type="ECO:0000256" key="6">
    <source>
        <dbReference type="ARBA" id="ARBA00023136"/>
    </source>
</evidence>
<keyword evidence="3 8" id="KW-0808">Transferase</keyword>
<feature type="transmembrane region" description="Helical" evidence="7">
    <location>
        <begin position="317"/>
        <end position="341"/>
    </location>
</feature>
<dbReference type="RefSeq" id="WP_207328685.1">
    <property type="nucleotide sequence ID" value="NZ_JAFMYW010000002.1"/>
</dbReference>
<evidence type="ECO:0000256" key="1">
    <source>
        <dbReference type="ARBA" id="ARBA00004651"/>
    </source>
</evidence>
<feature type="transmembrane region" description="Helical" evidence="7">
    <location>
        <begin position="184"/>
        <end position="203"/>
    </location>
</feature>
<dbReference type="EMBL" id="JAFMYW010000002">
    <property type="protein sequence ID" value="MBO0948733.1"/>
    <property type="molecule type" value="Genomic_DNA"/>
</dbReference>
<evidence type="ECO:0000313" key="9">
    <source>
        <dbReference type="Proteomes" id="UP000664628"/>
    </source>
</evidence>
<feature type="transmembrane region" description="Helical" evidence="7">
    <location>
        <begin position="274"/>
        <end position="296"/>
    </location>
</feature>
<dbReference type="GO" id="GO:0016740">
    <property type="term" value="F:transferase activity"/>
    <property type="evidence" value="ECO:0007669"/>
    <property type="project" value="UniProtKB-KW"/>
</dbReference>
<feature type="transmembrane region" description="Helical" evidence="7">
    <location>
        <begin position="209"/>
        <end position="228"/>
    </location>
</feature>
<feature type="transmembrane region" description="Helical" evidence="7">
    <location>
        <begin position="240"/>
        <end position="262"/>
    </location>
</feature>
<dbReference type="InterPro" id="IPR018480">
    <property type="entry name" value="PNAcMuramoyl-5peptid_Trfase_CS"/>
</dbReference>
<comment type="caution">
    <text evidence="8">The sequence shown here is derived from an EMBL/GenBank/DDBJ whole genome shotgun (WGS) entry which is preliminary data.</text>
</comment>
<dbReference type="Proteomes" id="UP000664628">
    <property type="component" value="Unassembled WGS sequence"/>
</dbReference>
<organism evidence="8 9">
    <name type="scientific">Fibrella forsythiae</name>
    <dbReference type="NCBI Taxonomy" id="2817061"/>
    <lineage>
        <taxon>Bacteria</taxon>
        <taxon>Pseudomonadati</taxon>
        <taxon>Bacteroidota</taxon>
        <taxon>Cytophagia</taxon>
        <taxon>Cytophagales</taxon>
        <taxon>Spirosomataceae</taxon>
        <taxon>Fibrella</taxon>
    </lineage>
</organism>
<dbReference type="PANTHER" id="PTHR22926">
    <property type="entry name" value="PHOSPHO-N-ACETYLMURAMOYL-PENTAPEPTIDE-TRANSFERASE"/>
    <property type="match status" value="1"/>
</dbReference>
<evidence type="ECO:0000256" key="7">
    <source>
        <dbReference type="SAM" id="Phobius"/>
    </source>
</evidence>
<protein>
    <submittedName>
        <fullName evidence="8">Undecaprenyl/decaprenyl-phosphate alpha-N-acetylglucosaminyl 1-phosphate transferase</fullName>
    </submittedName>
</protein>
<keyword evidence="6 7" id="KW-0472">Membrane</keyword>
<sequence length="406" mass="44843">MNPDLLLAYIQQKLAEAAFQQGLYHAIMAFLVASFVAVVSIPVIIKITEMKSLMESPDDARRAHKVPTPTFGGVAIFAAVLISYFIWPISDQHDLYCTNLSIVGASILFFIGMKDDLVGIDPNKKILFQLLSACSLIFLGDLKLDYLYGILGFHHIADVVSIALTCFVFIALTNAINLIDGIDGLAGGIATIASLTFGSWFLLSEHYAMATMAFALSGGLVGFLRFNFSKTSKIFMGNTGSLLIGFFLAFFAVRFVNLNAAYRFEPRAFFNAPIIAIVVLIVPIFDTLRVFMVRLLNGKSPFSADRNHMHHILLDNGLTHAGATMVLCGASLLNTLLFLFLHQNISNTFSLIILIGSFFIYLFIGSMLKMRAVYVSTHPRRRIAALRREFQSAITGRDGRRITDLL</sequence>
<dbReference type="InterPro" id="IPR000715">
    <property type="entry name" value="Glycosyl_transferase_4"/>
</dbReference>
<keyword evidence="5 7" id="KW-1133">Transmembrane helix</keyword>
<keyword evidence="9" id="KW-1185">Reference proteome</keyword>
<gene>
    <name evidence="8" type="ORF">J2I46_09090</name>
</gene>
<keyword evidence="4 7" id="KW-0812">Transmembrane</keyword>
<keyword evidence="2" id="KW-1003">Cell membrane</keyword>
<dbReference type="PANTHER" id="PTHR22926:SF3">
    <property type="entry name" value="UNDECAPRENYL-PHOSPHATE ALPHA-N-ACETYLGLUCOSAMINYL 1-PHOSPHATE TRANSFERASE"/>
    <property type="match status" value="1"/>
</dbReference>